<feature type="domain" description="Cytochrome P460" evidence="2">
    <location>
        <begin position="25"/>
        <end position="153"/>
    </location>
</feature>
<feature type="signal peptide" evidence="1">
    <location>
        <begin position="1"/>
        <end position="18"/>
    </location>
</feature>
<dbReference type="AlphaFoldDB" id="A0A7C2VHH4"/>
<evidence type="ECO:0000313" key="3">
    <source>
        <dbReference type="EMBL" id="HEW45996.1"/>
    </source>
</evidence>
<dbReference type="Gene3D" id="3.50.70.20">
    <property type="entry name" value="Cytochrome P460"/>
    <property type="match status" value="1"/>
</dbReference>
<sequence length="157" mass="17937">MKKFLAMALAASSSFVFGESFKVAPEKYRSWNHVKSMIIFDQKHPLFNPFSGIHHVYVNHKGLNTIKNDGRRTFPDGSVIAIVFYEHVPDNGAYVEGAKRIEAFMVKDSKRYKSTNGWGYFAYDGKGNSLVKDMAKDCHSCHSQVKDKDFVFSVWTR</sequence>
<comment type="caution">
    <text evidence="3">The sequence shown here is derived from an EMBL/GenBank/DDBJ whole genome shotgun (WGS) entry which is preliminary data.</text>
</comment>
<dbReference type="InterPro" id="IPR032033">
    <property type="entry name" value="Cytochrome_P460"/>
</dbReference>
<proteinExistence type="predicted"/>
<accession>A0A7C2VHH4</accession>
<keyword evidence="1" id="KW-0732">Signal</keyword>
<name>A0A7C2VHH4_9AQUI</name>
<dbReference type="Pfam" id="PF16694">
    <property type="entry name" value="Cytochrome_P460"/>
    <property type="match status" value="1"/>
</dbReference>
<dbReference type="InterPro" id="IPR038142">
    <property type="entry name" value="Cytochrome_P460_sp"/>
</dbReference>
<dbReference type="CDD" id="cd20752">
    <property type="entry name" value="cyt_c'_beta"/>
    <property type="match status" value="1"/>
</dbReference>
<organism evidence="3">
    <name type="scientific">Hydrogenobacter sp</name>
    <dbReference type="NCBI Taxonomy" id="2152829"/>
    <lineage>
        <taxon>Bacteria</taxon>
        <taxon>Pseudomonadati</taxon>
        <taxon>Aquificota</taxon>
        <taxon>Aquificia</taxon>
        <taxon>Aquificales</taxon>
        <taxon>Aquificaceae</taxon>
        <taxon>Hydrogenobacter</taxon>
    </lineage>
</organism>
<evidence type="ECO:0000256" key="1">
    <source>
        <dbReference type="SAM" id="SignalP"/>
    </source>
</evidence>
<evidence type="ECO:0000259" key="2">
    <source>
        <dbReference type="Pfam" id="PF16694"/>
    </source>
</evidence>
<reference evidence="3" key="1">
    <citation type="journal article" date="2020" name="mSystems">
        <title>Genome- and Community-Level Interaction Insights into Carbon Utilization and Element Cycling Functions of Hydrothermarchaeota in Hydrothermal Sediment.</title>
        <authorList>
            <person name="Zhou Z."/>
            <person name="Liu Y."/>
            <person name="Xu W."/>
            <person name="Pan J."/>
            <person name="Luo Z.H."/>
            <person name="Li M."/>
        </authorList>
    </citation>
    <scope>NUCLEOTIDE SEQUENCE [LARGE SCALE GENOMIC DNA]</scope>
    <source>
        <strain evidence="3">SpSt-132</strain>
    </source>
</reference>
<gene>
    <name evidence="3" type="ORF">ENO47_04910</name>
</gene>
<dbReference type="EMBL" id="DSFP01000040">
    <property type="protein sequence ID" value="HEW45996.1"/>
    <property type="molecule type" value="Genomic_DNA"/>
</dbReference>
<protein>
    <submittedName>
        <fullName evidence="3">Cytochrome C</fullName>
    </submittedName>
</protein>
<feature type="chain" id="PRO_5028399018" evidence="1">
    <location>
        <begin position="19"/>
        <end position="157"/>
    </location>
</feature>